<dbReference type="Pfam" id="PF12724">
    <property type="entry name" value="Flavodoxin_5"/>
    <property type="match status" value="1"/>
</dbReference>
<evidence type="ECO:0000259" key="2">
    <source>
        <dbReference type="PROSITE" id="PS50902"/>
    </source>
</evidence>
<evidence type="ECO:0000256" key="1">
    <source>
        <dbReference type="SAM" id="MobiDB-lite"/>
    </source>
</evidence>
<protein>
    <recommendedName>
        <fullName evidence="2">Flavodoxin-like domain-containing protein</fullName>
    </recommendedName>
</protein>
<dbReference type="Proteomes" id="UP000238356">
    <property type="component" value="Unassembled WGS sequence"/>
</dbReference>
<dbReference type="GO" id="GO:0010181">
    <property type="term" value="F:FMN binding"/>
    <property type="evidence" value="ECO:0007669"/>
    <property type="project" value="InterPro"/>
</dbReference>
<name>A0A2S6A811_9NOCA</name>
<sequence>MADRPSSTGAIRLSRCRRIASVARKPTTKVAEAMGPRTLPERSPWTDSWSMASDQSEHTVLIVYASAAGSTAQIGEFMARRMREAGLHVRVEPVDRAPDPGCFEAVVLGSAIHNGGFLPGFADYIERYAKTLKQRPNWLFSVGMGPALRGPVGAFFKRLTPPVVTECRTSAGSKGYRGFAGVVVRPPELRNRLLIRLFGCPYGDLRDWAAITAWADEIVSWIDDALPATRLPATRDPADTTIGEGNPGPA</sequence>
<dbReference type="InterPro" id="IPR029039">
    <property type="entry name" value="Flavoprotein-like_sf"/>
</dbReference>
<dbReference type="PROSITE" id="PS50902">
    <property type="entry name" value="FLAVODOXIN_LIKE"/>
    <property type="match status" value="1"/>
</dbReference>
<keyword evidence="4" id="KW-1185">Reference proteome</keyword>
<gene>
    <name evidence="3" type="ORF">C5F51_11510</name>
</gene>
<dbReference type="InterPro" id="IPR008254">
    <property type="entry name" value="Flavodoxin/NO_synth"/>
</dbReference>
<evidence type="ECO:0000313" key="4">
    <source>
        <dbReference type="Proteomes" id="UP000238356"/>
    </source>
</evidence>
<proteinExistence type="predicted"/>
<feature type="region of interest" description="Disordered" evidence="1">
    <location>
        <begin position="26"/>
        <end position="49"/>
    </location>
</feature>
<dbReference type="SUPFAM" id="SSF52218">
    <property type="entry name" value="Flavoproteins"/>
    <property type="match status" value="1"/>
</dbReference>
<dbReference type="EMBL" id="PSZD01000006">
    <property type="protein sequence ID" value="PPJ29103.1"/>
    <property type="molecule type" value="Genomic_DNA"/>
</dbReference>
<evidence type="ECO:0000313" key="3">
    <source>
        <dbReference type="EMBL" id="PPJ29103.1"/>
    </source>
</evidence>
<organism evidence="3 4">
    <name type="scientific">Nocardia nova</name>
    <dbReference type="NCBI Taxonomy" id="37330"/>
    <lineage>
        <taxon>Bacteria</taxon>
        <taxon>Bacillati</taxon>
        <taxon>Actinomycetota</taxon>
        <taxon>Actinomycetes</taxon>
        <taxon>Mycobacteriales</taxon>
        <taxon>Nocardiaceae</taxon>
        <taxon>Nocardia</taxon>
    </lineage>
</organism>
<reference evidence="3 4" key="1">
    <citation type="submission" date="2018-02" db="EMBL/GenBank/DDBJ databases">
        <title>8 Nocardia nova and 1 Nocardia cyriacigeorgica strain used for evolution to TMP-SMX.</title>
        <authorList>
            <person name="Mehta H."/>
            <person name="Weng J."/>
            <person name="Shamoo Y."/>
        </authorList>
    </citation>
    <scope>NUCLEOTIDE SEQUENCE [LARGE SCALE GENOMIC DNA]</scope>
    <source>
        <strain evidence="3 4">BAA2227</strain>
    </source>
</reference>
<comment type="caution">
    <text evidence="3">The sequence shown here is derived from an EMBL/GenBank/DDBJ whole genome shotgun (WGS) entry which is preliminary data.</text>
</comment>
<dbReference type="Gene3D" id="3.40.50.360">
    <property type="match status" value="1"/>
</dbReference>
<dbReference type="AlphaFoldDB" id="A0A2S6A811"/>
<accession>A0A2S6A811</accession>
<feature type="domain" description="Flavodoxin-like" evidence="2">
    <location>
        <begin position="60"/>
        <end position="226"/>
    </location>
</feature>
<dbReference type="InterPro" id="IPR026816">
    <property type="entry name" value="Flavodoxin_dom"/>
</dbReference>